<dbReference type="AlphaFoldDB" id="A0A0B6RS29"/>
<dbReference type="InterPro" id="IPR036390">
    <property type="entry name" value="WH_DNA-bd_sf"/>
</dbReference>
<proteinExistence type="predicted"/>
<dbReference type="EMBL" id="CP002580">
    <property type="protein sequence ID" value="AJK46198.1"/>
    <property type="molecule type" value="Genomic_DNA"/>
</dbReference>
<dbReference type="Proteomes" id="UP000031838">
    <property type="component" value="Chromosome 1"/>
</dbReference>
<sequence>MKSSLVSHELTMSSREIADLVECRPDTVKVTMERLRERGLITFTSLTEKSHGGRPGVVYRVGKRDSYVVVAQLSPEFTARLVDRWQELESRSAQPAVDLDDPAFLRSALLQYTERVIQLESTIAEQAPAVEFARAIRNTNDAIPIGKMAAVLGFGRNTFFARLRGDYILMDDNRPYQHYIDRGYFRVIENVWIDAAHEPHPTFRTLVTGAGQVYLQRRYGGASGASR</sequence>
<gene>
    <name evidence="2" type="ORF">BGL_1c16890</name>
</gene>
<reference evidence="3" key="1">
    <citation type="submission" date="2011-03" db="EMBL/GenBank/DDBJ databases">
        <authorList>
            <person name="Voget S."/>
            <person name="Streit W.R."/>
            <person name="Jaeger K.E."/>
            <person name="Daniel R."/>
        </authorList>
    </citation>
    <scope>NUCLEOTIDE SEQUENCE [LARGE SCALE GENOMIC DNA]</scope>
    <source>
        <strain evidence="3">PG1</strain>
    </source>
</reference>
<evidence type="ECO:0000313" key="2">
    <source>
        <dbReference type="EMBL" id="AJK46198.1"/>
    </source>
</evidence>
<dbReference type="KEGG" id="bgp:BGL_1c16890"/>
<dbReference type="HOGENOM" id="CLU_046670_7_3_4"/>
<dbReference type="RefSeq" id="WP_042626547.1">
    <property type="nucleotide sequence ID" value="NZ_CP002580.1"/>
</dbReference>
<organism evidence="2 3">
    <name type="scientific">Burkholderia plantarii</name>
    <dbReference type="NCBI Taxonomy" id="41899"/>
    <lineage>
        <taxon>Bacteria</taxon>
        <taxon>Pseudomonadati</taxon>
        <taxon>Pseudomonadota</taxon>
        <taxon>Betaproteobacteria</taxon>
        <taxon>Burkholderiales</taxon>
        <taxon>Burkholderiaceae</taxon>
        <taxon>Burkholderia</taxon>
    </lineage>
</organism>
<dbReference type="GO" id="GO:0003677">
    <property type="term" value="F:DNA binding"/>
    <property type="evidence" value="ECO:0007669"/>
    <property type="project" value="InterPro"/>
</dbReference>
<dbReference type="InterPro" id="IPR005039">
    <property type="entry name" value="Ant_C"/>
</dbReference>
<reference evidence="2 3" key="2">
    <citation type="journal article" date="2016" name="Appl. Microbiol. Biotechnol.">
        <title>Mutations improving production and secretion of extracellular lipase by Burkholderia glumae PG1.</title>
        <authorList>
            <person name="Knapp A."/>
            <person name="Voget S."/>
            <person name="Gao R."/>
            <person name="Zaburannyi N."/>
            <person name="Krysciak D."/>
            <person name="Breuer M."/>
            <person name="Hauer B."/>
            <person name="Streit W.R."/>
            <person name="Muller R."/>
            <person name="Daniel R."/>
            <person name="Jaeger K.E."/>
        </authorList>
    </citation>
    <scope>NUCLEOTIDE SEQUENCE [LARGE SCALE GENOMIC DNA]</scope>
    <source>
        <strain evidence="2 3">PG1</strain>
    </source>
</reference>
<protein>
    <submittedName>
        <fullName evidence="2">Phage antirepressor protein</fullName>
    </submittedName>
</protein>
<dbReference type="Pfam" id="PF03374">
    <property type="entry name" value="ANT"/>
    <property type="match status" value="1"/>
</dbReference>
<feature type="domain" description="Antirepressor protein C-terminal" evidence="1">
    <location>
        <begin position="120"/>
        <end position="219"/>
    </location>
</feature>
<keyword evidence="3" id="KW-1185">Reference proteome</keyword>
<evidence type="ECO:0000313" key="3">
    <source>
        <dbReference type="Proteomes" id="UP000031838"/>
    </source>
</evidence>
<accession>A0A0B6RS29</accession>
<dbReference type="SUPFAM" id="SSF46785">
    <property type="entry name" value="Winged helix' DNA-binding domain"/>
    <property type="match status" value="1"/>
</dbReference>
<name>A0A0B6RS29_BURPL</name>
<evidence type="ECO:0000259" key="1">
    <source>
        <dbReference type="Pfam" id="PF03374"/>
    </source>
</evidence>